<dbReference type="InterPro" id="IPR003352">
    <property type="entry name" value="PTS_EIIC"/>
</dbReference>
<evidence type="ECO:0000256" key="1">
    <source>
        <dbReference type="ARBA" id="ARBA00004651"/>
    </source>
</evidence>
<evidence type="ECO:0000256" key="3">
    <source>
        <dbReference type="ARBA" id="ARBA00022475"/>
    </source>
</evidence>
<evidence type="ECO:0000256" key="7">
    <source>
        <dbReference type="ARBA" id="ARBA00022692"/>
    </source>
</evidence>
<organism evidence="16 17">
    <name type="scientific">Selenomonas ruminantium</name>
    <dbReference type="NCBI Taxonomy" id="971"/>
    <lineage>
        <taxon>Bacteria</taxon>
        <taxon>Bacillati</taxon>
        <taxon>Bacillota</taxon>
        <taxon>Negativicutes</taxon>
        <taxon>Selenomonadales</taxon>
        <taxon>Selenomonadaceae</taxon>
        <taxon>Selenomonas</taxon>
    </lineage>
</organism>
<dbReference type="NCBIfam" id="TIGR01995">
    <property type="entry name" value="PTS-II-ABC-beta"/>
    <property type="match status" value="1"/>
</dbReference>
<evidence type="ECO:0000256" key="6">
    <source>
        <dbReference type="ARBA" id="ARBA00022683"/>
    </source>
</evidence>
<accession>A0A1H0U6Y7</accession>
<dbReference type="FunFam" id="2.70.70.10:FF:000001">
    <property type="entry name" value="PTS system glucose-specific IIA component"/>
    <property type="match status" value="1"/>
</dbReference>
<evidence type="ECO:0000313" key="17">
    <source>
        <dbReference type="Proteomes" id="UP000182412"/>
    </source>
</evidence>
<feature type="domain" description="PTS EIIC type-1" evidence="15">
    <location>
        <begin position="107"/>
        <end position="477"/>
    </location>
</feature>
<dbReference type="FunFam" id="3.30.1360.60:FF:000001">
    <property type="entry name" value="PTS system glucose-specific IIBC component PtsG"/>
    <property type="match status" value="1"/>
</dbReference>
<feature type="active site" description="Phosphocysteine intermediate; for EIIB activity" evidence="11">
    <location>
        <position position="27"/>
    </location>
</feature>
<dbReference type="GO" id="GO:0090589">
    <property type="term" value="F:protein-phosphocysteine-trehalose phosphotransferase system transporter activity"/>
    <property type="evidence" value="ECO:0007669"/>
    <property type="project" value="TreeGrafter"/>
</dbReference>
<dbReference type="RefSeq" id="WP_074573077.1">
    <property type="nucleotide sequence ID" value="NZ_FNJQ01000029.1"/>
</dbReference>
<evidence type="ECO:0000259" key="13">
    <source>
        <dbReference type="PROSITE" id="PS51093"/>
    </source>
</evidence>
<evidence type="ECO:0000256" key="11">
    <source>
        <dbReference type="PROSITE-ProRule" id="PRU00421"/>
    </source>
</evidence>
<evidence type="ECO:0000259" key="14">
    <source>
        <dbReference type="PROSITE" id="PS51098"/>
    </source>
</evidence>
<dbReference type="InterPro" id="IPR001127">
    <property type="entry name" value="PTS_EIIA_1_perm"/>
</dbReference>
<dbReference type="Pfam" id="PF02378">
    <property type="entry name" value="PTS_EIIC"/>
    <property type="match status" value="1"/>
</dbReference>
<dbReference type="SUPFAM" id="SSF55604">
    <property type="entry name" value="Glucose permease domain IIB"/>
    <property type="match status" value="1"/>
</dbReference>
<dbReference type="GO" id="GO:0005886">
    <property type="term" value="C:plasma membrane"/>
    <property type="evidence" value="ECO:0007669"/>
    <property type="project" value="UniProtKB-SubCell"/>
</dbReference>
<keyword evidence="10 12" id="KW-0472">Membrane</keyword>
<dbReference type="PANTHER" id="PTHR30175">
    <property type="entry name" value="PHOSPHOTRANSFERASE SYSTEM TRANSPORT PROTEIN"/>
    <property type="match status" value="1"/>
</dbReference>
<dbReference type="AlphaFoldDB" id="A0A1H0U6Y7"/>
<keyword evidence="6" id="KW-0598">Phosphotransferase system</keyword>
<dbReference type="Pfam" id="PF00367">
    <property type="entry name" value="PTS_EIIB"/>
    <property type="match status" value="1"/>
</dbReference>
<keyword evidence="4" id="KW-0762">Sugar transport</keyword>
<dbReference type="InterPro" id="IPR050558">
    <property type="entry name" value="PTS_Sugar-Specific_Components"/>
</dbReference>
<dbReference type="PROSITE" id="PS51093">
    <property type="entry name" value="PTS_EIIA_TYPE_1"/>
    <property type="match status" value="1"/>
</dbReference>
<feature type="transmembrane region" description="Helical" evidence="12">
    <location>
        <begin position="370"/>
        <end position="389"/>
    </location>
</feature>
<keyword evidence="8" id="KW-0418">Kinase</keyword>
<feature type="transmembrane region" description="Helical" evidence="12">
    <location>
        <begin position="340"/>
        <end position="358"/>
    </location>
</feature>
<dbReference type="Gene3D" id="3.30.1360.60">
    <property type="entry name" value="Glucose permease domain IIB"/>
    <property type="match status" value="1"/>
</dbReference>
<keyword evidence="5" id="KW-0808">Transferase</keyword>
<dbReference type="EMBL" id="FNJQ01000029">
    <property type="protein sequence ID" value="SDP61755.1"/>
    <property type="molecule type" value="Genomic_DNA"/>
</dbReference>
<dbReference type="PROSITE" id="PS51098">
    <property type="entry name" value="PTS_EIIB_TYPE_1"/>
    <property type="match status" value="1"/>
</dbReference>
<dbReference type="InterPro" id="IPR011055">
    <property type="entry name" value="Dup_hybrid_motif"/>
</dbReference>
<evidence type="ECO:0000256" key="4">
    <source>
        <dbReference type="ARBA" id="ARBA00022597"/>
    </source>
</evidence>
<dbReference type="CDD" id="cd00212">
    <property type="entry name" value="PTS_IIB_glc"/>
    <property type="match status" value="1"/>
</dbReference>
<name>A0A1H0U6Y7_SELRU</name>
<feature type="transmembrane region" description="Helical" evidence="12">
    <location>
        <begin position="178"/>
        <end position="197"/>
    </location>
</feature>
<dbReference type="InterPro" id="IPR011297">
    <property type="entry name" value="PTS_IIABC_b_glu"/>
</dbReference>
<feature type="transmembrane region" description="Helical" evidence="12">
    <location>
        <begin position="301"/>
        <end position="328"/>
    </location>
</feature>
<evidence type="ECO:0000256" key="10">
    <source>
        <dbReference type="ARBA" id="ARBA00023136"/>
    </source>
</evidence>
<feature type="transmembrane region" description="Helical" evidence="12">
    <location>
        <begin position="105"/>
        <end position="126"/>
    </location>
</feature>
<dbReference type="InterPro" id="IPR001996">
    <property type="entry name" value="PTS_IIB_1"/>
</dbReference>
<dbReference type="SUPFAM" id="SSF51261">
    <property type="entry name" value="Duplicated hybrid motif"/>
    <property type="match status" value="1"/>
</dbReference>
<dbReference type="GO" id="GO:0016301">
    <property type="term" value="F:kinase activity"/>
    <property type="evidence" value="ECO:0007669"/>
    <property type="project" value="UniProtKB-KW"/>
</dbReference>
<feature type="transmembrane region" description="Helical" evidence="12">
    <location>
        <begin position="396"/>
        <end position="420"/>
    </location>
</feature>
<feature type="transmembrane region" description="Helical" evidence="12">
    <location>
        <begin position="259"/>
        <end position="281"/>
    </location>
</feature>
<proteinExistence type="predicted"/>
<evidence type="ECO:0000256" key="8">
    <source>
        <dbReference type="ARBA" id="ARBA00022777"/>
    </source>
</evidence>
<feature type="transmembrane region" description="Helical" evidence="12">
    <location>
        <begin position="217"/>
        <end position="239"/>
    </location>
</feature>
<dbReference type="PROSITE" id="PS00371">
    <property type="entry name" value="PTS_EIIA_TYPE_1_HIS"/>
    <property type="match status" value="1"/>
</dbReference>
<sequence>MEKYQDLAQDIIKYVGGEENVISLAHCITRLRFKLQDEGKADTDKIEALDGVMTVVQSGGQYQVVIGNEVENVYDTILEIANIQGSKEAPAEEAAADNRSLLDKFIDLVSSIFTPILSVLVATGMIKGFTALLISTQVVAADNGTGQMLSIIGDAFFYFLPIFLGLSAARKFGMSEFTGMATGAALVYPTLPAIMGGEPLYTLFAGSVFASPVHMEFLGLPVILMNYASSVIPIILALYFGAKIEKAIARLVPAMLKNFLTPFLTLLVLIPLTFLLIGPVATWAGQLVGAAATAIYEFSPVLAGVFIGGFWQVFVIFGLHWGLVPIMINNISVLGYDPVVMAHFAASFAQVGVVLAIILRTQDRKLKELAIPACISGLFGVTEPCIYGVTLPRKKFFILSCLGGAVGGGILAAMGARFYLLGGLGVFGYPNFIDVQTNDLAGMYAALLASGVAFAVGLLLTLAAYRQLAADADSRTEAAVATPELPLGGLAAPLTGKIVPLTEVPDAVFASECMGKGVAIEPTEGRVIAPAAGIVTTIFPTGHAIGLTLDDGRELLIHVGMDTVQLEGRYFTAHVAQGDRVTAGQLLIEFEPEKIRAAGFKTITPIIVTNTTNYQAVTATAETTVNFNDLLLTTI</sequence>
<comment type="subcellular location">
    <subcellularLocation>
        <location evidence="1">Cell membrane</location>
        <topology evidence="1">Multi-pass membrane protein</topology>
    </subcellularLocation>
</comment>
<reference evidence="16 17" key="1">
    <citation type="submission" date="2016-10" db="EMBL/GenBank/DDBJ databases">
        <authorList>
            <person name="de Groot N.N."/>
        </authorList>
    </citation>
    <scope>NUCLEOTIDE SEQUENCE [LARGE SCALE GENOMIC DNA]</scope>
    <source>
        <strain evidence="16 17">S137</strain>
    </source>
</reference>
<dbReference type="GO" id="GO:0008982">
    <property type="term" value="F:protein-N(PI)-phosphohistidine-sugar phosphotransferase activity"/>
    <property type="evidence" value="ECO:0007669"/>
    <property type="project" value="InterPro"/>
</dbReference>
<evidence type="ECO:0000256" key="12">
    <source>
        <dbReference type="SAM" id="Phobius"/>
    </source>
</evidence>
<feature type="transmembrane region" description="Helical" evidence="12">
    <location>
        <begin position="146"/>
        <end position="166"/>
    </location>
</feature>
<protein>
    <submittedName>
        <fullName evidence="16">Uncharacterized protein</fullName>
    </submittedName>
</protein>
<keyword evidence="2" id="KW-0813">Transport</keyword>
<dbReference type="Proteomes" id="UP000182412">
    <property type="component" value="Unassembled WGS sequence"/>
</dbReference>
<keyword evidence="3" id="KW-1003">Cell membrane</keyword>
<dbReference type="GO" id="GO:0009401">
    <property type="term" value="P:phosphoenolpyruvate-dependent sugar phosphotransferase system"/>
    <property type="evidence" value="ECO:0007669"/>
    <property type="project" value="UniProtKB-KW"/>
</dbReference>
<evidence type="ECO:0000313" key="16">
    <source>
        <dbReference type="EMBL" id="SDP61755.1"/>
    </source>
</evidence>
<dbReference type="NCBIfam" id="TIGR00830">
    <property type="entry name" value="PTBA"/>
    <property type="match status" value="1"/>
</dbReference>
<evidence type="ECO:0000259" key="15">
    <source>
        <dbReference type="PROSITE" id="PS51103"/>
    </source>
</evidence>
<dbReference type="Gene3D" id="2.70.70.10">
    <property type="entry name" value="Glucose Permease (Domain IIA)"/>
    <property type="match status" value="1"/>
</dbReference>
<keyword evidence="7 12" id="KW-0812">Transmembrane</keyword>
<dbReference type="Pfam" id="PF00358">
    <property type="entry name" value="PTS_EIIA_1"/>
    <property type="match status" value="1"/>
</dbReference>
<dbReference type="GO" id="GO:0015771">
    <property type="term" value="P:trehalose transport"/>
    <property type="evidence" value="ECO:0007669"/>
    <property type="project" value="TreeGrafter"/>
</dbReference>
<feature type="domain" description="PTS EIIA type-1" evidence="13">
    <location>
        <begin position="506"/>
        <end position="610"/>
    </location>
</feature>
<evidence type="ECO:0000256" key="5">
    <source>
        <dbReference type="ARBA" id="ARBA00022679"/>
    </source>
</evidence>
<feature type="transmembrane region" description="Helical" evidence="12">
    <location>
        <begin position="440"/>
        <end position="465"/>
    </location>
</feature>
<dbReference type="PROSITE" id="PS51103">
    <property type="entry name" value="PTS_EIIC_TYPE_1"/>
    <property type="match status" value="1"/>
</dbReference>
<dbReference type="InterPro" id="IPR013013">
    <property type="entry name" value="PTS_EIIC_1"/>
</dbReference>
<gene>
    <name evidence="16" type="ORF">SAMN05216366_12917</name>
</gene>
<evidence type="ECO:0000256" key="2">
    <source>
        <dbReference type="ARBA" id="ARBA00022448"/>
    </source>
</evidence>
<dbReference type="InterPro" id="IPR036878">
    <property type="entry name" value="Glu_permease_IIB"/>
</dbReference>
<keyword evidence="9 12" id="KW-1133">Transmembrane helix</keyword>
<dbReference type="OrthoDB" id="92465at2"/>
<feature type="domain" description="PTS EIIB type-1" evidence="14">
    <location>
        <begin position="5"/>
        <end position="87"/>
    </location>
</feature>
<dbReference type="PROSITE" id="PS01035">
    <property type="entry name" value="PTS_EIIB_TYPE_1_CYS"/>
    <property type="match status" value="1"/>
</dbReference>
<dbReference type="InterPro" id="IPR018113">
    <property type="entry name" value="PTrfase_EIIB_Cys"/>
</dbReference>
<dbReference type="PANTHER" id="PTHR30175:SF1">
    <property type="entry name" value="PTS SYSTEM ARBUTIN-, CELLOBIOSE-, AND SALICIN-SPECIFIC EIIBC COMPONENT-RELATED"/>
    <property type="match status" value="1"/>
</dbReference>
<evidence type="ECO:0000256" key="9">
    <source>
        <dbReference type="ARBA" id="ARBA00022989"/>
    </source>
</evidence>